<accession>A0A543A4A4</accession>
<reference evidence="1 2" key="1">
    <citation type="submission" date="2019-06" db="EMBL/GenBank/DDBJ databases">
        <title>Sequencing the genomes of 1000 actinobacteria strains.</title>
        <authorList>
            <person name="Klenk H.-P."/>
        </authorList>
    </citation>
    <scope>NUCLEOTIDE SEQUENCE [LARGE SCALE GENOMIC DNA]</scope>
    <source>
        <strain evidence="1 2">DSM 25218</strain>
    </source>
</reference>
<proteinExistence type="predicted"/>
<dbReference type="EMBL" id="VFOV01000001">
    <property type="protein sequence ID" value="TQL67421.1"/>
    <property type="molecule type" value="Genomic_DNA"/>
</dbReference>
<organism evidence="1 2">
    <name type="scientific">Nocardioides albertanoniae</name>
    <dbReference type="NCBI Taxonomy" id="1175486"/>
    <lineage>
        <taxon>Bacteria</taxon>
        <taxon>Bacillati</taxon>
        <taxon>Actinomycetota</taxon>
        <taxon>Actinomycetes</taxon>
        <taxon>Propionibacteriales</taxon>
        <taxon>Nocardioidaceae</taxon>
        <taxon>Nocardioides</taxon>
    </lineage>
</organism>
<evidence type="ECO:0000313" key="1">
    <source>
        <dbReference type="EMBL" id="TQL67421.1"/>
    </source>
</evidence>
<gene>
    <name evidence="1" type="ORF">FB381_1297</name>
</gene>
<protein>
    <submittedName>
        <fullName evidence="1">Uncharacterized protein</fullName>
    </submittedName>
</protein>
<dbReference type="AlphaFoldDB" id="A0A543A4A4"/>
<name>A0A543A4A4_9ACTN</name>
<evidence type="ECO:0000313" key="2">
    <source>
        <dbReference type="Proteomes" id="UP000320209"/>
    </source>
</evidence>
<comment type="caution">
    <text evidence="1">The sequence shown here is derived from an EMBL/GenBank/DDBJ whole genome shotgun (WGS) entry which is preliminary data.</text>
</comment>
<keyword evidence="2" id="KW-1185">Reference proteome</keyword>
<dbReference type="RefSeq" id="WP_170225075.1">
    <property type="nucleotide sequence ID" value="NZ_VFOV01000001.1"/>
</dbReference>
<sequence>MTFLIILLVIAAAVGGYVFRVPLVAKLTGQPRSRIERQIGPKAKRLH</sequence>
<dbReference type="Proteomes" id="UP000320209">
    <property type="component" value="Unassembled WGS sequence"/>
</dbReference>